<dbReference type="InterPro" id="IPR009791">
    <property type="entry name" value="DUF1357"/>
</dbReference>
<reference evidence="2 3" key="1">
    <citation type="submission" date="2018-01" db="EMBL/GenBank/DDBJ databases">
        <title>Genome sequence of Borrelia tachyglossi.</title>
        <authorList>
            <person name="Gofton A.W."/>
        </authorList>
    </citation>
    <scope>NUCLEOTIDE SEQUENCE [LARGE SCALE GENOMIC DNA]</scope>
    <source>
        <strain evidence="2 3">Bc-F10-1268</strain>
        <plasmid evidence="2 3">pl78</plasmid>
    </source>
</reference>
<organism evidence="2 3">
    <name type="scientific">Candidatus Borreliella tachyglossi</name>
    <dbReference type="NCBI Taxonomy" id="1964448"/>
    <lineage>
        <taxon>Bacteria</taxon>
        <taxon>Pseudomonadati</taxon>
        <taxon>Spirochaetota</taxon>
        <taxon>Spirochaetia</taxon>
        <taxon>Spirochaetales</taxon>
        <taxon>Borreliaceae</taxon>
        <taxon>Borreliella</taxon>
    </lineage>
</organism>
<accession>A0A2S1LYD8</accession>
<gene>
    <name evidence="2" type="ORF">CR532_04655</name>
</gene>
<geneLocation type="plasmid" evidence="2 3">
    <name>pl78</name>
</geneLocation>
<keyword evidence="2" id="KW-0614">Plasmid</keyword>
<dbReference type="EMBL" id="CP025786">
    <property type="protein sequence ID" value="AWG43291.1"/>
    <property type="molecule type" value="Genomic_DNA"/>
</dbReference>
<dbReference type="AlphaFoldDB" id="A0A2S1LYD8"/>
<dbReference type="Pfam" id="PF07094">
    <property type="entry name" value="DUF1357"/>
    <property type="match status" value="1"/>
</dbReference>
<name>A0A2S1LYD8_9SPIR</name>
<sequence>MKEASEKAIRPNMNVSPSELNGEALSGRATTGTGDEMISRAVWITRLADDHLSSSYSTQELLHAGHDLSGALDIQARELVKKYVAEKQILAVAGTLDIASLSLEVKNILLRLASANIDSCKNKNNSYSLMTFSRVNDVSGELNLRNKDNLINNYKDLRQAMLNEWHKIKQEFYTLKS</sequence>
<dbReference type="RefSeq" id="WP_234416442.1">
    <property type="nucleotide sequence ID" value="NZ_CP025786.1"/>
</dbReference>
<protein>
    <submittedName>
        <fullName evidence="2">Uncharacterized protein</fullName>
    </submittedName>
</protein>
<keyword evidence="3" id="KW-1185">Reference proteome</keyword>
<evidence type="ECO:0000313" key="3">
    <source>
        <dbReference type="Proteomes" id="UP000244655"/>
    </source>
</evidence>
<evidence type="ECO:0000313" key="2">
    <source>
        <dbReference type="EMBL" id="AWG43291.1"/>
    </source>
</evidence>
<proteinExistence type="predicted"/>
<dbReference type="Proteomes" id="UP000244655">
    <property type="component" value="Plasmid pl78"/>
</dbReference>
<evidence type="ECO:0000256" key="1">
    <source>
        <dbReference type="SAM" id="MobiDB-lite"/>
    </source>
</evidence>
<feature type="region of interest" description="Disordered" evidence="1">
    <location>
        <begin position="1"/>
        <end position="31"/>
    </location>
</feature>